<evidence type="ECO:0000256" key="1">
    <source>
        <dbReference type="SAM" id="MobiDB-lite"/>
    </source>
</evidence>
<proteinExistence type="predicted"/>
<dbReference type="EMBL" id="JRKL02003208">
    <property type="protein sequence ID" value="KAF3956042.1"/>
    <property type="molecule type" value="Genomic_DNA"/>
</dbReference>
<comment type="caution">
    <text evidence="3">The sequence shown here is derived from an EMBL/GenBank/DDBJ whole genome shotgun (WGS) entry which is preliminary data.</text>
</comment>
<keyword evidence="2" id="KW-0472">Membrane</keyword>
<feature type="transmembrane region" description="Helical" evidence="2">
    <location>
        <begin position="20"/>
        <end position="43"/>
    </location>
</feature>
<organism evidence="3 4">
    <name type="scientific">Castanea mollissima</name>
    <name type="common">Chinese chestnut</name>
    <dbReference type="NCBI Taxonomy" id="60419"/>
    <lineage>
        <taxon>Eukaryota</taxon>
        <taxon>Viridiplantae</taxon>
        <taxon>Streptophyta</taxon>
        <taxon>Embryophyta</taxon>
        <taxon>Tracheophyta</taxon>
        <taxon>Spermatophyta</taxon>
        <taxon>Magnoliopsida</taxon>
        <taxon>eudicotyledons</taxon>
        <taxon>Gunneridae</taxon>
        <taxon>Pentapetalae</taxon>
        <taxon>rosids</taxon>
        <taxon>fabids</taxon>
        <taxon>Fagales</taxon>
        <taxon>Fagaceae</taxon>
        <taxon>Castanea</taxon>
    </lineage>
</organism>
<evidence type="ECO:0000313" key="3">
    <source>
        <dbReference type="EMBL" id="KAF3956042.1"/>
    </source>
</evidence>
<name>A0A8J4R2T0_9ROSI</name>
<evidence type="ECO:0000313" key="4">
    <source>
        <dbReference type="Proteomes" id="UP000737018"/>
    </source>
</evidence>
<evidence type="ECO:0000256" key="2">
    <source>
        <dbReference type="SAM" id="Phobius"/>
    </source>
</evidence>
<protein>
    <submittedName>
        <fullName evidence="3">Uncharacterized protein</fullName>
    </submittedName>
</protein>
<gene>
    <name evidence="3" type="ORF">CMV_018799</name>
</gene>
<feature type="compositionally biased region" description="Basic residues" evidence="1">
    <location>
        <begin position="120"/>
        <end position="130"/>
    </location>
</feature>
<keyword evidence="4" id="KW-1185">Reference proteome</keyword>
<accession>A0A8J4R2T0</accession>
<sequence length="304" mass="34024">MDRGSHGLVELMGLMWWQMWQIKVVPSGVLVGGGLIWVWYVLLGRYEDGRWKMEGEGEGEEDKLGWLPLQMHTLAPHARGIMEQDACLDCSKMSDPYEKAKGGRLTFKGGSLATRSKSIDKKKQKKKKKNKDKDPTNDEPILDMEAGIEDAVVAVGDESGQTGGVEYTIDAAKRMKYEQLFPVEAKKFSYDPKAKTKSIEDALDDRVKKKADRYWMRHNGMALAEKSILEILVAEVANNVLCSVVDSKTNTFLDSLLLSVHISVLRVNYFCLDSTELTAAVGLIGLRALSPFDYNYILLLICPV</sequence>
<feature type="region of interest" description="Disordered" evidence="1">
    <location>
        <begin position="115"/>
        <end position="142"/>
    </location>
</feature>
<keyword evidence="2" id="KW-1133">Transmembrane helix</keyword>
<dbReference type="OrthoDB" id="679069at2759"/>
<keyword evidence="2" id="KW-0812">Transmembrane</keyword>
<reference evidence="3" key="1">
    <citation type="submission" date="2020-03" db="EMBL/GenBank/DDBJ databases">
        <title>Castanea mollissima Vanexum genome sequencing.</title>
        <authorList>
            <person name="Staton M."/>
        </authorList>
    </citation>
    <scope>NUCLEOTIDE SEQUENCE</scope>
    <source>
        <tissue evidence="3">Leaf</tissue>
    </source>
</reference>
<dbReference type="AlphaFoldDB" id="A0A8J4R2T0"/>
<dbReference type="Proteomes" id="UP000737018">
    <property type="component" value="Unassembled WGS sequence"/>
</dbReference>